<feature type="compositionally biased region" description="Acidic residues" evidence="1">
    <location>
        <begin position="134"/>
        <end position="144"/>
    </location>
</feature>
<dbReference type="Pfam" id="PF20516">
    <property type="entry name" value="PDDEXK_12"/>
    <property type="match status" value="1"/>
</dbReference>
<evidence type="ECO:0000313" key="4">
    <source>
        <dbReference type="Proteomes" id="UP000639643"/>
    </source>
</evidence>
<dbReference type="OrthoDB" id="4850128at2759"/>
<sequence>MQGGYYEKAIDLDGDTSGLTPGDPIYRSNRAAAFSAQSKHAEVAVDAGIAARRLGRWLKNREKLVRSARLTGSQSRSKWSCLEASDQPLPGGHATHMFGWGAYITEDQHPCPCPSPANLHARRRKRKREADRDSNDDDENDDDNAIAMTSPSPSKRQMLPSSQDLEYDPDPRNVRQPAPRAQSPFKRPRADDEVSELQLRQPTATTVQDMPMDPERPSRPSQPLPPPSSHYATVLTTASTINYSTLPSEVRSAGSRSSSPSKAVNPKMLRDLHKEVVFTEGELRKSILPDDGKRLWARLQPKAVRRYAIFPRQIKDDIIRLVGDGDDDEIPDTQFGDIHNGGPGQDCCTRDAHLAILEQVKIILRESQQCSTFFSHESAWNVQVHYPVMTLAIPSARSLRPGPVGIETITTATIAPPFQPLFKWSESLQINSSTSQSRTQPPAPATPRAKNLTLQKLVDFALVLRTDHLDPEHDNLNARVDALRVAQPAGQLTISPSNAGKLTYFPVAVAIETKTGMGNTAEGHLQLGAWAASWHRRMFLLARNYGIVGSEDVSLGRAKRLTTLPLIFVNGAEWQLYLAIDESSSIPQAARDAVAAPSGPARGSWEPSLALYARHRRLGLKRPRAQHDRTGYGYVWRCSILGRTGLAWLPNAIRETRQITTVARPLNGTRVIGIAVWEERLGTLRPLYKGSIRGILALRRERHAASHTPGISPVACGSTMRPKTTLGIAPVAPPPLL</sequence>
<keyword evidence="4" id="KW-1185">Reference proteome</keyword>
<dbReference type="AlphaFoldDB" id="A0A8H6JT49"/>
<accession>A0A8H6JT49</accession>
<dbReference type="InterPro" id="IPR046797">
    <property type="entry name" value="PDDEXK_12"/>
</dbReference>
<comment type="caution">
    <text evidence="3">The sequence shown here is derived from an EMBL/GenBank/DDBJ whole genome shotgun (WGS) entry which is preliminary data.</text>
</comment>
<evidence type="ECO:0000259" key="2">
    <source>
        <dbReference type="Pfam" id="PF20516"/>
    </source>
</evidence>
<evidence type="ECO:0000313" key="3">
    <source>
        <dbReference type="EMBL" id="KAF6818361.1"/>
    </source>
</evidence>
<feature type="domain" description="PD-(D/E)XK nuclease-like" evidence="2">
    <location>
        <begin position="346"/>
        <end position="581"/>
    </location>
</feature>
<proteinExistence type="predicted"/>
<dbReference type="EMBL" id="WIGM01000637">
    <property type="protein sequence ID" value="KAF6818361.1"/>
    <property type="molecule type" value="Genomic_DNA"/>
</dbReference>
<protein>
    <recommendedName>
        <fullName evidence="2">PD-(D/E)XK nuclease-like domain-containing protein</fullName>
    </recommendedName>
</protein>
<name>A0A8H6JT49_9PEZI</name>
<evidence type="ECO:0000256" key="1">
    <source>
        <dbReference type="SAM" id="MobiDB-lite"/>
    </source>
</evidence>
<feature type="compositionally biased region" description="Polar residues" evidence="1">
    <location>
        <begin position="198"/>
        <end position="208"/>
    </location>
</feature>
<organism evidence="3 4">
    <name type="scientific">Colletotrichum musicola</name>
    <dbReference type="NCBI Taxonomy" id="2175873"/>
    <lineage>
        <taxon>Eukaryota</taxon>
        <taxon>Fungi</taxon>
        <taxon>Dikarya</taxon>
        <taxon>Ascomycota</taxon>
        <taxon>Pezizomycotina</taxon>
        <taxon>Sordariomycetes</taxon>
        <taxon>Hypocreomycetidae</taxon>
        <taxon>Glomerellales</taxon>
        <taxon>Glomerellaceae</taxon>
        <taxon>Colletotrichum</taxon>
        <taxon>Colletotrichum orchidearum species complex</taxon>
    </lineage>
</organism>
<gene>
    <name evidence="3" type="ORF">CMUS01_11939</name>
</gene>
<feature type="region of interest" description="Disordered" evidence="1">
    <location>
        <begin position="114"/>
        <end position="231"/>
    </location>
</feature>
<dbReference type="Proteomes" id="UP000639643">
    <property type="component" value="Unassembled WGS sequence"/>
</dbReference>
<reference evidence="3" key="1">
    <citation type="journal article" date="2020" name="Phytopathology">
        <title>Genome Sequence Resources of Colletotrichum truncatum, C. plurivorum, C. musicola, and C. sojae: Four Species Pathogenic to Soybean (Glycine max).</title>
        <authorList>
            <person name="Rogerio F."/>
            <person name="Boufleur T.R."/>
            <person name="Ciampi-Guillardi M."/>
            <person name="Sukno S.A."/>
            <person name="Thon M.R."/>
            <person name="Massola Junior N.S."/>
            <person name="Baroncelli R."/>
        </authorList>
    </citation>
    <scope>NUCLEOTIDE SEQUENCE</scope>
    <source>
        <strain evidence="3">LFN0074</strain>
    </source>
</reference>
<feature type="compositionally biased region" description="Polar residues" evidence="1">
    <location>
        <begin position="147"/>
        <end position="164"/>
    </location>
</feature>